<dbReference type="FunFam" id="2.60.40.10:FF:002708">
    <property type="entry name" value="Hepatocyte growth factor receptor"/>
    <property type="match status" value="1"/>
</dbReference>
<feature type="transmembrane region" description="Helical" evidence="35">
    <location>
        <begin position="105"/>
        <end position="132"/>
    </location>
</feature>
<feature type="region of interest" description="Disordered" evidence="34">
    <location>
        <begin position="1"/>
        <end position="32"/>
    </location>
</feature>
<evidence type="ECO:0000256" key="34">
    <source>
        <dbReference type="SAM" id="MobiDB-lite"/>
    </source>
</evidence>
<proteinExistence type="inferred from homology"/>
<dbReference type="InterPro" id="IPR041577">
    <property type="entry name" value="RT_RNaseH_2"/>
</dbReference>
<dbReference type="FunFam" id="2.130.10.10:FF:000088">
    <property type="entry name" value="Hepatocyte growth factor receptor"/>
    <property type="match status" value="1"/>
</dbReference>
<dbReference type="CDD" id="cd05058">
    <property type="entry name" value="PTKc_Met_Ron"/>
    <property type="match status" value="1"/>
</dbReference>
<dbReference type="Gene3D" id="1.10.510.10">
    <property type="entry name" value="Transferase(Phosphotransferase) domain 1"/>
    <property type="match status" value="1"/>
</dbReference>
<evidence type="ECO:0000256" key="2">
    <source>
        <dbReference type="ARBA" id="ARBA00004395"/>
    </source>
</evidence>
<dbReference type="PRINTS" id="PR00109">
    <property type="entry name" value="TYRKINASE"/>
</dbReference>
<evidence type="ECO:0000256" key="16">
    <source>
        <dbReference type="ARBA" id="ARBA00022737"/>
    </source>
</evidence>
<dbReference type="Pfam" id="PF01833">
    <property type="entry name" value="TIG"/>
    <property type="match status" value="3"/>
</dbReference>
<evidence type="ECO:0000256" key="20">
    <source>
        <dbReference type="ARBA" id="ARBA00022843"/>
    </source>
</evidence>
<keyword evidence="14 35" id="KW-0812">Transmembrane</keyword>
<evidence type="ECO:0000256" key="13">
    <source>
        <dbReference type="ARBA" id="ARBA00022679"/>
    </source>
</evidence>
<evidence type="ECO:0000256" key="22">
    <source>
        <dbReference type="ARBA" id="ARBA00023034"/>
    </source>
</evidence>
<comment type="similarity">
    <text evidence="6">Belongs to the beta type-B retroviral polymerase family. HERV class-II K(HML-2) pol subfamily.</text>
</comment>
<feature type="binding site" evidence="33">
    <location>
        <position position="1298"/>
    </location>
    <ligand>
        <name>ATP</name>
        <dbReference type="ChEBI" id="CHEBI:30616"/>
    </ligand>
</feature>
<evidence type="ECO:0000256" key="11">
    <source>
        <dbReference type="ARBA" id="ARBA00022475"/>
    </source>
</evidence>
<feature type="transmembrane region" description="Helical" evidence="35">
    <location>
        <begin position="1119"/>
        <end position="1141"/>
    </location>
</feature>
<dbReference type="Gene3D" id="3.30.200.20">
    <property type="entry name" value="Phosphorylase Kinase, domain 1"/>
    <property type="match status" value="1"/>
</dbReference>
<dbReference type="Gene3D" id="3.10.10.10">
    <property type="entry name" value="HIV Type 1 Reverse Transcriptase, subunit A, domain 1"/>
    <property type="match status" value="1"/>
</dbReference>
<comment type="caution">
    <text evidence="39">The sequence shown here is derived from an EMBL/GenBank/DDBJ whole genome shotgun (WGS) entry which is preliminary data.</text>
</comment>
<comment type="caution">
    <text evidence="32">Lacks conserved residue(s) required for the propagation of feature annotation.</text>
</comment>
<dbReference type="GO" id="GO:0005901">
    <property type="term" value="C:caveola"/>
    <property type="evidence" value="ECO:0007669"/>
    <property type="project" value="UniProtKB-SubCell"/>
</dbReference>
<dbReference type="InterPro" id="IPR020635">
    <property type="entry name" value="Tyr_kinase_cat_dom"/>
</dbReference>
<keyword evidence="12" id="KW-0597">Phosphoprotein</keyword>
<name>A0A498MD85_LABRO</name>
<dbReference type="PROSITE" id="PS01210">
    <property type="entry name" value="CAVEOLIN"/>
    <property type="match status" value="1"/>
</dbReference>
<keyword evidence="11" id="KW-1003">Cell membrane</keyword>
<dbReference type="InterPro" id="IPR017441">
    <property type="entry name" value="Protein_kinase_ATP_BS"/>
</dbReference>
<comment type="subcellular location">
    <subcellularLocation>
        <location evidence="1">Cell membrane</location>
        <topology evidence="1">Peripheral membrane protein</topology>
    </subcellularLocation>
    <subcellularLocation>
        <location evidence="2">Golgi apparatus membrane</location>
        <topology evidence="2">Peripheral membrane protein</topology>
    </subcellularLocation>
    <subcellularLocation>
        <location evidence="4">Membrane</location>
        <location evidence="4">Caveola</location>
        <topology evidence="4">Peripheral membrane protein</topology>
    </subcellularLocation>
    <subcellularLocation>
        <location evidence="3">Membrane</location>
        <topology evidence="3">Single-pass type I membrane protein</topology>
    </subcellularLocation>
</comment>
<evidence type="ECO:0000256" key="29">
    <source>
        <dbReference type="ARBA" id="ARBA00033031"/>
    </source>
</evidence>
<dbReference type="InterPro" id="IPR001245">
    <property type="entry name" value="Ser-Thr/Tyr_kinase_cat_dom"/>
</dbReference>
<dbReference type="SUPFAM" id="SSF56672">
    <property type="entry name" value="DNA/RNA polymerases"/>
    <property type="match status" value="1"/>
</dbReference>
<evidence type="ECO:0000256" key="12">
    <source>
        <dbReference type="ARBA" id="ARBA00022553"/>
    </source>
</evidence>
<dbReference type="GO" id="GO:0070836">
    <property type="term" value="P:caveola assembly"/>
    <property type="evidence" value="ECO:0007669"/>
    <property type="project" value="InterPro"/>
</dbReference>
<evidence type="ECO:0000256" key="21">
    <source>
        <dbReference type="ARBA" id="ARBA00022989"/>
    </source>
</evidence>
<dbReference type="Pfam" id="PF01437">
    <property type="entry name" value="PSI"/>
    <property type="match status" value="1"/>
</dbReference>
<reference evidence="39 40" key="1">
    <citation type="submission" date="2018-03" db="EMBL/GenBank/DDBJ databases">
        <title>Draft genome sequence of Rohu Carp (Labeo rohita).</title>
        <authorList>
            <person name="Das P."/>
            <person name="Kushwaha B."/>
            <person name="Joshi C.G."/>
            <person name="Kumar D."/>
            <person name="Nagpure N.S."/>
            <person name="Sahoo L."/>
            <person name="Das S.P."/>
            <person name="Bit A."/>
            <person name="Patnaik S."/>
            <person name="Meher P.K."/>
            <person name="Jayasankar P."/>
            <person name="Koringa P.G."/>
            <person name="Patel N.V."/>
            <person name="Hinsu A.T."/>
            <person name="Kumar R."/>
            <person name="Pandey M."/>
            <person name="Agarwal S."/>
            <person name="Srivastava S."/>
            <person name="Singh M."/>
            <person name="Iquebal M.A."/>
            <person name="Jaiswal S."/>
            <person name="Angadi U.B."/>
            <person name="Kumar N."/>
            <person name="Raza M."/>
            <person name="Shah T.M."/>
            <person name="Rai A."/>
            <person name="Jena J.K."/>
        </authorList>
    </citation>
    <scope>NUCLEOTIDE SEQUENCE [LARGE SCALE GENOMIC DNA]</scope>
    <source>
        <strain evidence="39">DASCIFA01</strain>
        <tissue evidence="39">Testis</tissue>
    </source>
</reference>
<evidence type="ECO:0000256" key="35">
    <source>
        <dbReference type="SAM" id="Phobius"/>
    </source>
</evidence>
<dbReference type="EC" id="3.1.26.4" evidence="9"/>
<keyword evidence="20" id="KW-0832">Ubl conjugation</keyword>
<dbReference type="InterPro" id="IPR031148">
    <property type="entry name" value="Plexin"/>
</dbReference>
<evidence type="ECO:0000256" key="10">
    <source>
        <dbReference type="ARBA" id="ARBA00019839"/>
    </source>
</evidence>
<evidence type="ECO:0000256" key="33">
    <source>
        <dbReference type="PROSITE-ProRule" id="PRU10141"/>
    </source>
</evidence>
<keyword evidence="25" id="KW-1015">Disulfide bond</keyword>
<dbReference type="Pfam" id="PF17919">
    <property type="entry name" value="RT_RNaseH_2"/>
    <property type="match status" value="1"/>
</dbReference>
<dbReference type="PROSITE" id="PS00107">
    <property type="entry name" value="PROTEIN_KINASE_ATP"/>
    <property type="match status" value="1"/>
</dbReference>
<comment type="similarity">
    <text evidence="7">Belongs to the caveolin family.</text>
</comment>
<dbReference type="InterPro" id="IPR002909">
    <property type="entry name" value="IPT_dom"/>
</dbReference>
<dbReference type="CDD" id="cd01179">
    <property type="entry name" value="IPT_plexin_repeat2"/>
    <property type="match status" value="1"/>
</dbReference>
<dbReference type="FunFam" id="1.10.510.10:FF:000093">
    <property type="entry name" value="Hepatocyte growth factor receptor"/>
    <property type="match status" value="1"/>
</dbReference>
<evidence type="ECO:0000256" key="28">
    <source>
        <dbReference type="ARBA" id="ARBA00030820"/>
    </source>
</evidence>
<dbReference type="Pfam" id="PF01403">
    <property type="entry name" value="Sema"/>
    <property type="match status" value="1"/>
</dbReference>
<evidence type="ECO:0000313" key="39">
    <source>
        <dbReference type="EMBL" id="RXN19138.1"/>
    </source>
</evidence>
<dbReference type="PROSITE" id="PS50011">
    <property type="entry name" value="PROTEIN_KINASE_DOM"/>
    <property type="match status" value="1"/>
</dbReference>
<dbReference type="GO" id="GO:0017154">
    <property type="term" value="F:semaphorin receptor activity"/>
    <property type="evidence" value="ECO:0007669"/>
    <property type="project" value="InterPro"/>
</dbReference>
<evidence type="ECO:0000259" key="37">
    <source>
        <dbReference type="PROSITE" id="PS50878"/>
    </source>
</evidence>
<evidence type="ECO:0000256" key="9">
    <source>
        <dbReference type="ARBA" id="ARBA00012180"/>
    </source>
</evidence>
<dbReference type="PROSITE" id="PS50878">
    <property type="entry name" value="RT_POL"/>
    <property type="match status" value="1"/>
</dbReference>
<dbReference type="Gene3D" id="3.30.1680.10">
    <property type="entry name" value="ligand-binding face of the semaphorins, domain 2"/>
    <property type="match status" value="1"/>
</dbReference>
<dbReference type="GO" id="GO:0030334">
    <property type="term" value="P:regulation of cell migration"/>
    <property type="evidence" value="ECO:0007669"/>
    <property type="project" value="TreeGrafter"/>
</dbReference>
<dbReference type="InterPro" id="IPR001627">
    <property type="entry name" value="Semap_dom"/>
</dbReference>
<dbReference type="Pfam" id="PF07714">
    <property type="entry name" value="PK_Tyr_Ser-Thr"/>
    <property type="match status" value="1"/>
</dbReference>
<dbReference type="InterPro" id="IPR011009">
    <property type="entry name" value="Kinase-like_dom_sf"/>
</dbReference>
<evidence type="ECO:0000256" key="18">
    <source>
        <dbReference type="ARBA" id="ARBA00022777"/>
    </source>
</evidence>
<dbReference type="Pfam" id="PF01146">
    <property type="entry name" value="Caveolin"/>
    <property type="match status" value="1"/>
</dbReference>
<keyword evidence="26 39" id="KW-0675">Receptor</keyword>
<evidence type="ECO:0000256" key="27">
    <source>
        <dbReference type="ARBA" id="ARBA00023180"/>
    </source>
</evidence>
<evidence type="ECO:0000256" key="4">
    <source>
        <dbReference type="ARBA" id="ARBA00004543"/>
    </source>
</evidence>
<dbReference type="InterPro" id="IPR008266">
    <property type="entry name" value="Tyr_kinase_AS"/>
</dbReference>
<dbReference type="FunFam" id="3.30.200.20:FF:000188">
    <property type="entry name" value="Hepatocyte growth factor receptor"/>
    <property type="match status" value="1"/>
</dbReference>
<dbReference type="GO" id="GO:0048513">
    <property type="term" value="P:animal organ development"/>
    <property type="evidence" value="ECO:0007669"/>
    <property type="project" value="UniProtKB-ARBA"/>
</dbReference>
<evidence type="ECO:0000256" key="7">
    <source>
        <dbReference type="ARBA" id="ARBA00010988"/>
    </source>
</evidence>
<evidence type="ECO:0000256" key="3">
    <source>
        <dbReference type="ARBA" id="ARBA00004479"/>
    </source>
</evidence>
<dbReference type="GO" id="GO:0007411">
    <property type="term" value="P:axon guidance"/>
    <property type="evidence" value="ECO:0007669"/>
    <property type="project" value="UniProtKB-ARBA"/>
</dbReference>
<keyword evidence="22" id="KW-0333">Golgi apparatus</keyword>
<evidence type="ECO:0000256" key="24">
    <source>
        <dbReference type="ARBA" id="ARBA00023137"/>
    </source>
</evidence>
<feature type="domain" description="Sema" evidence="38">
    <location>
        <begin position="215"/>
        <end position="697"/>
    </location>
</feature>
<keyword evidence="13" id="KW-0808">Transferase</keyword>
<dbReference type="SMART" id="SM00219">
    <property type="entry name" value="TyrKc"/>
    <property type="match status" value="1"/>
</dbReference>
<keyword evidence="40" id="KW-1185">Reference proteome</keyword>
<evidence type="ECO:0000256" key="19">
    <source>
        <dbReference type="ARBA" id="ARBA00022840"/>
    </source>
</evidence>
<evidence type="ECO:0000256" key="17">
    <source>
        <dbReference type="ARBA" id="ARBA00022741"/>
    </source>
</evidence>
<dbReference type="SUPFAM" id="SSF81296">
    <property type="entry name" value="E set domains"/>
    <property type="match status" value="3"/>
</dbReference>
<dbReference type="InterPro" id="IPR018361">
    <property type="entry name" value="Caveolin_CS"/>
</dbReference>
<keyword evidence="23 35" id="KW-0472">Membrane</keyword>
<dbReference type="InterPro" id="IPR000719">
    <property type="entry name" value="Prot_kinase_dom"/>
</dbReference>
<dbReference type="InterPro" id="IPR001612">
    <property type="entry name" value="Caveolin"/>
</dbReference>
<dbReference type="InterPro" id="IPR000477">
    <property type="entry name" value="RT_dom"/>
</dbReference>
<evidence type="ECO:0000256" key="31">
    <source>
        <dbReference type="ARBA" id="ARBA00033136"/>
    </source>
</evidence>
<evidence type="ECO:0000256" key="32">
    <source>
        <dbReference type="PROSITE-ProRule" id="PRU00352"/>
    </source>
</evidence>
<gene>
    <name evidence="39" type="ORF">ROHU_007434</name>
</gene>
<keyword evidence="21 35" id="KW-1133">Transmembrane helix</keyword>
<comment type="similarity">
    <text evidence="5">Belongs to the plexin family.</text>
</comment>
<evidence type="ECO:0000256" key="25">
    <source>
        <dbReference type="ARBA" id="ARBA00023157"/>
    </source>
</evidence>
<dbReference type="SUPFAM" id="SSF103575">
    <property type="entry name" value="Plexin repeat"/>
    <property type="match status" value="1"/>
</dbReference>
<dbReference type="PROSITE" id="PS00109">
    <property type="entry name" value="PROTEIN_KINASE_TYR"/>
    <property type="match status" value="1"/>
</dbReference>
<evidence type="ECO:0000256" key="6">
    <source>
        <dbReference type="ARBA" id="ARBA00010879"/>
    </source>
</evidence>
<evidence type="ECO:0000256" key="23">
    <source>
        <dbReference type="ARBA" id="ARBA00023136"/>
    </source>
</evidence>
<evidence type="ECO:0000256" key="26">
    <source>
        <dbReference type="ARBA" id="ARBA00023170"/>
    </source>
</evidence>
<keyword evidence="18" id="KW-0418">Kinase</keyword>
<dbReference type="PANTHER" id="PTHR22625:SF61">
    <property type="entry name" value="HEPATOCYTE GROWTH FACTOR RECEPTOR"/>
    <property type="match status" value="1"/>
</dbReference>
<organism evidence="39 40">
    <name type="scientific">Labeo rohita</name>
    <name type="common">Indian major carp</name>
    <name type="synonym">Cyprinus rohita</name>
    <dbReference type="NCBI Taxonomy" id="84645"/>
    <lineage>
        <taxon>Eukaryota</taxon>
        <taxon>Metazoa</taxon>
        <taxon>Chordata</taxon>
        <taxon>Craniata</taxon>
        <taxon>Vertebrata</taxon>
        <taxon>Euteleostomi</taxon>
        <taxon>Actinopterygii</taxon>
        <taxon>Neopterygii</taxon>
        <taxon>Teleostei</taxon>
        <taxon>Ostariophysi</taxon>
        <taxon>Cypriniformes</taxon>
        <taxon>Cyprinidae</taxon>
        <taxon>Labeoninae</taxon>
        <taxon>Labeonini</taxon>
        <taxon>Labeo</taxon>
    </lineage>
</organism>
<dbReference type="SMART" id="SM00423">
    <property type="entry name" value="PSI"/>
    <property type="match status" value="1"/>
</dbReference>
<dbReference type="PANTHER" id="PTHR22625">
    <property type="entry name" value="PLEXIN"/>
    <property type="match status" value="1"/>
</dbReference>
<dbReference type="InterPro" id="IPR043128">
    <property type="entry name" value="Rev_trsase/Diguanyl_cyclase"/>
</dbReference>
<dbReference type="SMART" id="SM00429">
    <property type="entry name" value="IPT"/>
    <property type="match status" value="4"/>
</dbReference>
<dbReference type="EMBL" id="QBIY01012685">
    <property type="protein sequence ID" value="RXN19138.1"/>
    <property type="molecule type" value="Genomic_DNA"/>
</dbReference>
<keyword evidence="17 33" id="KW-0547">Nucleotide-binding</keyword>
<evidence type="ECO:0000256" key="8">
    <source>
        <dbReference type="ARBA" id="ARBA00011902"/>
    </source>
</evidence>
<evidence type="ECO:0000259" key="36">
    <source>
        <dbReference type="PROSITE" id="PS50011"/>
    </source>
</evidence>
<dbReference type="InterPro" id="IPR036352">
    <property type="entry name" value="Semap_dom_sf"/>
</dbReference>
<keyword evidence="27" id="KW-0325">Glycoprotein</keyword>
<keyword evidence="16" id="KW-0677">Repeat</keyword>
<dbReference type="SMART" id="SM00630">
    <property type="entry name" value="Sema"/>
    <property type="match status" value="1"/>
</dbReference>
<dbReference type="STRING" id="84645.A0A498MD85"/>
<dbReference type="InterPro" id="IPR013783">
    <property type="entry name" value="Ig-like_fold"/>
</dbReference>
<sequence>MTSGYKDGAPEEDYAHSPFIRKQGNIYKPNNKDMDNDSINEKTLQDVHTKEIDLVNRDPKHLNDDVVKVDFEDVIAEPAGTYSFDGVWKASFTTFTVTKYWCYRLLTALVGIPLALVWGIFFAILSFIHIWAVVPCVKSYLIEIHCVSRVYSICVHTFCDPLFEAMGKCFSSVRVTTNKVSLFYRRTKMRIHYSEATSILIILQTLWWGLNSQCEEPIESSKLDLSVTYDLPHFVSDTPIQKLLEFNGTVYVGAVNKLYALSKDLKKIHEYNTGPVYEGRDCSAPDPCSGCNNKPINSNNTNMALLMETFYDLELFSCGSVGNGVCRRYLLEDGPLDAEVTCMYSMKNKDSSHGCPDCLAGPSGTQILNVMSSGVVRFFVANSEPLDLSVPRLHHTISVRKMRETQDGFEFFSDQSYMDLAPGLRGNYPLHYVYSFQSGPYVYFLTVQREGGSSNAFHTRIVRMCSSDPEILRYVEMPFECIYSERRRKKRSAQVVFNVLQAAHVAKVGYDFQQEMGLKEGEDVLFAAFARSKPDSPEPTASSAVCLISITDINNFFRDFMQKGYTRKLSHFPGSEEKNFNQSFTGDSFGCGKHERGYRLEVTSTNPRRDYFHGRFRNVLLTSIAVVPIKNHTVVSLGTAEGRIIQVVVSRFGKTEPHVDFRLDTLPVSSEMALLSPQRHDGSLLLVTGNKVSKVPLIGPGCEQLWSCSSCLLAPGFMGCGWCKSSDRCTRAPQCSPSLWIQDSCPLLITTISPSSAPLGGHTNVTICGKNFGFNKKDRFDTKLIDVVVAGTKCKLERKDSSNNRLVCGLDHVNAFSADSVVRVRSGKEQAQKDGFSFVNPIITEIFPEFGPKSGGTMLTITGSFLDSGNMQQVTMGNATCVVHSISATMLTCRTPPQPSPSQHKVQLHIDGVIREAPVSYTYNENPHISSVQPKHSFISGGSTVTVNGFYLHSALQPQMVLTAATEGKLFQVTCSHDEDKRNILCITPSLKGLSVQPPVATKMTFVLDGFSTDQYDLLYVEDPKFEEFQKPTVTPRGNKNILEIKVPPVNQEAVKNGEVLRVSNRTCESVTLVGNTLECTVPMELQSAAKELEVEWKQATSSVILGRVVLAQDQDYRILITGGVCVSILLLLLIAVFVWIKRKKHIDDLAKAMVWYDGRAHIPHLDMLANARSVSPTNEMVSHESVDYRTTLLEDQNLPLSQTESCRPHLYAHAHVDLSPMLGPMEGDLASPLLPSSAPIDLGSLHPELLKEVQHVVIAREDLLLHVNEIIGRGHFGCVFHGTLLEPDGQKQHCAVKSLNRITDIEEVSQFLKEGIIMKDFSHPNVLSLLGICLPSEGSPLVVLPYMKHGDLRNFIRDETHNPTVKDLMGFGLQVAKGMEYLASKKFVHRDLAARNCMLDESYTVKVADFGLARDVYDKEYYSVHNKHGVKLPVKWMALESLQTHKFTTKSDVWSFGVLLWELMTRGAPPYSDVNSFDITIFLLQGRRLLQPEFCPDALYNVMIECWHPKPERRPTFSELVSRIAAIFSSFSGEHYILLNTTYVNIDKMTPYPSLISSQSNLDHLHIKTKDQGNVKIQNMESDLCHIHTERGHCVLKSVKGHEVQVQSTGGNVTGLKTIHGNVDFSTCLDSNIDIKKIQGTTMNLSTEHGDLKVKAIYGESTSVSTSSGNIQIGHVHGEALVQSETGNIVIDSLSGPLKVFTASGNIDAYVGQDGTAELHSQQGAVSVRVPSTMKAAVHLSGNSVSISSEIVSSYQETERTSADGKTTVTAHLNNGTHEDRWIKATAEKAFFSVPVHPETQPILAFTFQHAQYTWTRLAQGYVDSPAVFSAAVQRTLAKMTDLPSTVCVLQYADDLIISSETREDCEKASIIVCNVLAQAGFKASKEKLQWVQPKVTYLGHIIMPGLRAISTDRVQMIRKMKSPLTVQQLQSFLGLVNYCRSWIPDCAIHDKYLRSLIDRKAPPNTPLNWTDEAEMHFAALKKAITTAPSLGLPSFEREFHLHVRETEGVAMGVLLQQHGSTSRPVAYLSKKLDNVAAGMPACLRAVSAAAIVVQMAEKIVLSHPMIVYTSHQVGAILHNMQTQHMTAQRRSGYEAILLATKNLPIQPTSSINPALLGVLGMADMIDGI</sequence>
<dbReference type="InterPro" id="IPR016201">
    <property type="entry name" value="PSI"/>
</dbReference>
<dbReference type="InterPro" id="IPR014756">
    <property type="entry name" value="Ig_E-set"/>
</dbReference>
<evidence type="ECO:0000256" key="14">
    <source>
        <dbReference type="ARBA" id="ARBA00022692"/>
    </source>
</evidence>
<keyword evidence="15" id="KW-0732">Signal</keyword>
<dbReference type="GO" id="GO:0010468">
    <property type="term" value="P:regulation of gene expression"/>
    <property type="evidence" value="ECO:0007669"/>
    <property type="project" value="UniProtKB-ARBA"/>
</dbReference>
<feature type="domain" description="Reverse transcriptase" evidence="37">
    <location>
        <begin position="1715"/>
        <end position="1904"/>
    </location>
</feature>
<dbReference type="Proteomes" id="UP000290572">
    <property type="component" value="Unassembled WGS sequence"/>
</dbReference>
<evidence type="ECO:0000313" key="40">
    <source>
        <dbReference type="Proteomes" id="UP000290572"/>
    </source>
</evidence>
<evidence type="ECO:0000256" key="1">
    <source>
        <dbReference type="ARBA" id="ARBA00004202"/>
    </source>
</evidence>
<dbReference type="GO" id="GO:0002116">
    <property type="term" value="C:semaphorin receptor complex"/>
    <property type="evidence" value="ECO:0007669"/>
    <property type="project" value="TreeGrafter"/>
</dbReference>
<evidence type="ECO:0000259" key="38">
    <source>
        <dbReference type="PROSITE" id="PS51004"/>
    </source>
</evidence>
<dbReference type="Gene3D" id="2.130.10.10">
    <property type="entry name" value="YVTN repeat-like/Quinoprotein amine dehydrogenase"/>
    <property type="match status" value="1"/>
</dbReference>
<dbReference type="Pfam" id="PF00078">
    <property type="entry name" value="RVT_1"/>
    <property type="match status" value="1"/>
</dbReference>
<dbReference type="SUPFAM" id="SSF56112">
    <property type="entry name" value="Protein kinase-like (PK-like)"/>
    <property type="match status" value="1"/>
</dbReference>
<feature type="domain" description="Protein kinase" evidence="36">
    <location>
        <begin position="1266"/>
        <end position="1539"/>
    </location>
</feature>
<dbReference type="Gene3D" id="2.60.40.10">
    <property type="entry name" value="Immunoglobulins"/>
    <property type="match status" value="3"/>
</dbReference>
<dbReference type="InterPro" id="IPR043502">
    <property type="entry name" value="DNA/RNA_pol_sf"/>
</dbReference>
<dbReference type="FunFam" id="2.60.40.10:FF:000213">
    <property type="entry name" value="Hepatocyte growth factor receptor"/>
    <property type="match status" value="1"/>
</dbReference>
<dbReference type="GO" id="GO:0004523">
    <property type="term" value="F:RNA-DNA hybrid ribonuclease activity"/>
    <property type="evidence" value="ECO:0007669"/>
    <property type="project" value="UniProtKB-EC"/>
</dbReference>
<keyword evidence="19 33" id="KW-0067">ATP-binding</keyword>
<evidence type="ECO:0000256" key="30">
    <source>
        <dbReference type="ARBA" id="ARBA00033117"/>
    </source>
</evidence>
<dbReference type="SUPFAM" id="SSF101912">
    <property type="entry name" value="Sema domain"/>
    <property type="match status" value="1"/>
</dbReference>
<keyword evidence="24" id="KW-0829">Tyrosine-protein kinase</keyword>
<protein>
    <recommendedName>
        <fullName evidence="10">Hepatocyte growth factor receptor</fullName>
        <ecNumber evidence="8">2.7.10.1</ecNumber>
        <ecNumber evidence="9">3.1.26.4</ecNumber>
    </recommendedName>
    <alternativeName>
        <fullName evidence="31">HGF/SF receptor</fullName>
    </alternativeName>
    <alternativeName>
        <fullName evidence="30">Proto-oncogene c-Met</fullName>
    </alternativeName>
    <alternativeName>
        <fullName evidence="28">Scatter factor receptor</fullName>
    </alternativeName>
    <alternativeName>
        <fullName evidence="29">Tyrosine-protein kinase Met</fullName>
    </alternativeName>
</protein>
<evidence type="ECO:0000256" key="15">
    <source>
        <dbReference type="ARBA" id="ARBA00022729"/>
    </source>
</evidence>
<dbReference type="GO" id="GO:0005524">
    <property type="term" value="F:ATP binding"/>
    <property type="evidence" value="ECO:0007669"/>
    <property type="project" value="UniProtKB-UniRule"/>
</dbReference>
<accession>A0A498MD85</accession>
<dbReference type="Gene3D" id="3.10.20.370">
    <property type="match status" value="1"/>
</dbReference>
<dbReference type="InterPro" id="IPR002165">
    <property type="entry name" value="Plexin_repeat"/>
</dbReference>
<dbReference type="GO" id="GO:0000139">
    <property type="term" value="C:Golgi membrane"/>
    <property type="evidence" value="ECO:0007669"/>
    <property type="project" value="UniProtKB-SubCell"/>
</dbReference>
<dbReference type="EC" id="2.7.10.1" evidence="8"/>
<dbReference type="GO" id="GO:0004714">
    <property type="term" value="F:transmembrane receptor protein tyrosine kinase activity"/>
    <property type="evidence" value="ECO:0007669"/>
    <property type="project" value="UniProtKB-EC"/>
</dbReference>
<dbReference type="InterPro" id="IPR015943">
    <property type="entry name" value="WD40/YVTN_repeat-like_dom_sf"/>
</dbReference>
<evidence type="ECO:0000256" key="5">
    <source>
        <dbReference type="ARBA" id="ARBA00010297"/>
    </source>
</evidence>
<dbReference type="PROSITE" id="PS51004">
    <property type="entry name" value="SEMA"/>
    <property type="match status" value="1"/>
</dbReference>
<dbReference type="Gene3D" id="3.30.70.270">
    <property type="match status" value="2"/>
</dbReference>